<comment type="caution">
    <text evidence="1">The sequence shown here is derived from an EMBL/GenBank/DDBJ whole genome shotgun (WGS) entry which is preliminary data.</text>
</comment>
<gene>
    <name evidence="1" type="ORF">EST38_g14516</name>
</gene>
<proteinExistence type="predicted"/>
<name>A0A4Q2CY32_9AGAR</name>
<dbReference type="Proteomes" id="UP000290288">
    <property type="component" value="Unassembled WGS sequence"/>
</dbReference>
<sequence>MRKIKGQLKEIVDEMNCFKTREEQLTKANNASFLLLGATSHFTQLHLL</sequence>
<keyword evidence="2" id="KW-1185">Reference proteome</keyword>
<protein>
    <submittedName>
        <fullName evidence="1">Uncharacterized protein</fullName>
    </submittedName>
</protein>
<evidence type="ECO:0000313" key="2">
    <source>
        <dbReference type="Proteomes" id="UP000290288"/>
    </source>
</evidence>
<dbReference type="AlphaFoldDB" id="A0A4Q2CY32"/>
<reference evidence="1 2" key="1">
    <citation type="submission" date="2019-01" db="EMBL/GenBank/DDBJ databases">
        <title>Draft genome sequence of Psathyrella aberdarensis IHI B618.</title>
        <authorList>
            <person name="Buettner E."/>
            <person name="Kellner H."/>
        </authorList>
    </citation>
    <scope>NUCLEOTIDE SEQUENCE [LARGE SCALE GENOMIC DNA]</scope>
    <source>
        <strain evidence="1 2">IHI B618</strain>
    </source>
</reference>
<accession>A0A4Q2CY32</accession>
<evidence type="ECO:0000313" key="1">
    <source>
        <dbReference type="EMBL" id="RXW11339.1"/>
    </source>
</evidence>
<organism evidence="1 2">
    <name type="scientific">Candolleomyces aberdarensis</name>
    <dbReference type="NCBI Taxonomy" id="2316362"/>
    <lineage>
        <taxon>Eukaryota</taxon>
        <taxon>Fungi</taxon>
        <taxon>Dikarya</taxon>
        <taxon>Basidiomycota</taxon>
        <taxon>Agaricomycotina</taxon>
        <taxon>Agaricomycetes</taxon>
        <taxon>Agaricomycetidae</taxon>
        <taxon>Agaricales</taxon>
        <taxon>Agaricineae</taxon>
        <taxon>Psathyrellaceae</taxon>
        <taxon>Candolleomyces</taxon>
    </lineage>
</organism>
<dbReference type="EMBL" id="SDEE01002017">
    <property type="protein sequence ID" value="RXW11339.1"/>
    <property type="molecule type" value="Genomic_DNA"/>
</dbReference>